<dbReference type="PANTHER" id="PTHR37984">
    <property type="entry name" value="PROTEIN CBG26694"/>
    <property type="match status" value="1"/>
</dbReference>
<evidence type="ECO:0000259" key="7">
    <source>
        <dbReference type="Pfam" id="PF17917"/>
    </source>
</evidence>
<evidence type="ECO:0000256" key="3">
    <source>
        <dbReference type="ARBA" id="ARBA00022722"/>
    </source>
</evidence>
<comment type="caution">
    <text evidence="9">The sequence shown here is derived from an EMBL/GenBank/DDBJ whole genome shotgun (WGS) entry which is preliminary data.</text>
</comment>
<dbReference type="Pfam" id="PF17917">
    <property type="entry name" value="RT_RNaseH"/>
    <property type="match status" value="1"/>
</dbReference>
<dbReference type="InterPro" id="IPR041588">
    <property type="entry name" value="Integrase_H2C2"/>
</dbReference>
<dbReference type="Pfam" id="PF17921">
    <property type="entry name" value="Integrase_H2C2"/>
    <property type="match status" value="1"/>
</dbReference>
<evidence type="ECO:0000313" key="9">
    <source>
        <dbReference type="EMBL" id="KAK4270828.1"/>
    </source>
</evidence>
<dbReference type="EMBL" id="JAWXYG010000005">
    <property type="protein sequence ID" value="KAK4270828.1"/>
    <property type="molecule type" value="Genomic_DNA"/>
</dbReference>
<evidence type="ECO:0000256" key="2">
    <source>
        <dbReference type="ARBA" id="ARBA00022695"/>
    </source>
</evidence>
<keyword evidence="3" id="KW-0540">Nuclease</keyword>
<keyword evidence="6" id="KW-0695">RNA-directed DNA polymerase</keyword>
<keyword evidence="5" id="KW-0378">Hydrolase</keyword>
<keyword evidence="4" id="KW-0255">Endonuclease</keyword>
<dbReference type="InterPro" id="IPR043502">
    <property type="entry name" value="DNA/RNA_pol_sf"/>
</dbReference>
<keyword evidence="2" id="KW-0548">Nucleotidyltransferase</keyword>
<evidence type="ECO:0000259" key="8">
    <source>
        <dbReference type="Pfam" id="PF17921"/>
    </source>
</evidence>
<keyword evidence="1" id="KW-0808">Transferase</keyword>
<dbReference type="GO" id="GO:0003964">
    <property type="term" value="F:RNA-directed DNA polymerase activity"/>
    <property type="evidence" value="ECO:0007669"/>
    <property type="project" value="UniProtKB-KW"/>
</dbReference>
<dbReference type="PANTHER" id="PTHR37984:SF5">
    <property type="entry name" value="PROTEIN NYNRIN-LIKE"/>
    <property type="match status" value="1"/>
</dbReference>
<dbReference type="CDD" id="cd09274">
    <property type="entry name" value="RNase_HI_RT_Ty3"/>
    <property type="match status" value="1"/>
</dbReference>
<accession>A0AAE1JJP3</accession>
<dbReference type="SUPFAM" id="SSF56672">
    <property type="entry name" value="DNA/RNA polymerases"/>
    <property type="match status" value="1"/>
</dbReference>
<organism evidence="9 10">
    <name type="scientific">Acacia crassicarpa</name>
    <name type="common">northern wattle</name>
    <dbReference type="NCBI Taxonomy" id="499986"/>
    <lineage>
        <taxon>Eukaryota</taxon>
        <taxon>Viridiplantae</taxon>
        <taxon>Streptophyta</taxon>
        <taxon>Embryophyta</taxon>
        <taxon>Tracheophyta</taxon>
        <taxon>Spermatophyta</taxon>
        <taxon>Magnoliopsida</taxon>
        <taxon>eudicotyledons</taxon>
        <taxon>Gunneridae</taxon>
        <taxon>Pentapetalae</taxon>
        <taxon>rosids</taxon>
        <taxon>fabids</taxon>
        <taxon>Fabales</taxon>
        <taxon>Fabaceae</taxon>
        <taxon>Caesalpinioideae</taxon>
        <taxon>mimosoid clade</taxon>
        <taxon>Acacieae</taxon>
        <taxon>Acacia</taxon>
    </lineage>
</organism>
<evidence type="ECO:0000313" key="10">
    <source>
        <dbReference type="Proteomes" id="UP001293593"/>
    </source>
</evidence>
<dbReference type="InterPro" id="IPR041373">
    <property type="entry name" value="RT_RNaseH"/>
</dbReference>
<evidence type="ECO:0000256" key="5">
    <source>
        <dbReference type="ARBA" id="ARBA00022801"/>
    </source>
</evidence>
<name>A0AAE1JJP3_9FABA</name>
<sequence length="267" mass="31331">MQHEKVISYASRQLKPYEENYPSHDLELAAVVFALKIWRHYLYGSFCKVYTDHKSLKYIFTQKELNMRQRRWLELIKDYELEIQYHEGKANVVADALSRKSRHTLNAFVIPNELCEEFRRLEIEVLLPAERIGMLNVLTIQPTIFDEIREAQASDSLLQGIKEKKGQGEAIDFEVDEGGTTKFKGRLCVPNNESIKRKILEEAHNTPYSIHPGGVKMYKDLKKSFWWPRMKREIAEFVARCLTCQKVKIEHKRPVGVLQPLEVPREK</sequence>
<dbReference type="AlphaFoldDB" id="A0AAE1JJP3"/>
<evidence type="ECO:0000256" key="6">
    <source>
        <dbReference type="ARBA" id="ARBA00022918"/>
    </source>
</evidence>
<dbReference type="Gene3D" id="1.10.340.70">
    <property type="match status" value="1"/>
</dbReference>
<evidence type="ECO:0000256" key="4">
    <source>
        <dbReference type="ARBA" id="ARBA00022759"/>
    </source>
</evidence>
<gene>
    <name evidence="9" type="ORF">QN277_019597</name>
</gene>
<reference evidence="9" key="1">
    <citation type="submission" date="2023-10" db="EMBL/GenBank/DDBJ databases">
        <title>Chromosome-level genome of the transformable northern wattle, Acacia crassicarpa.</title>
        <authorList>
            <person name="Massaro I."/>
            <person name="Sinha N.R."/>
            <person name="Poethig S."/>
            <person name="Leichty A.R."/>
        </authorList>
    </citation>
    <scope>NUCLEOTIDE SEQUENCE</scope>
    <source>
        <strain evidence="9">Acra3RX</strain>
        <tissue evidence="9">Leaf</tissue>
    </source>
</reference>
<proteinExistence type="predicted"/>
<dbReference type="Proteomes" id="UP001293593">
    <property type="component" value="Unassembled WGS sequence"/>
</dbReference>
<keyword evidence="10" id="KW-1185">Reference proteome</keyword>
<feature type="domain" description="Reverse transcriptase RNase H-like" evidence="7">
    <location>
        <begin position="3"/>
        <end position="79"/>
    </location>
</feature>
<dbReference type="InterPro" id="IPR050951">
    <property type="entry name" value="Retrovirus_Pol_polyprotein"/>
</dbReference>
<evidence type="ECO:0000256" key="1">
    <source>
        <dbReference type="ARBA" id="ARBA00022679"/>
    </source>
</evidence>
<feature type="domain" description="Integrase zinc-binding" evidence="8">
    <location>
        <begin position="192"/>
        <end position="248"/>
    </location>
</feature>
<dbReference type="GO" id="GO:0016787">
    <property type="term" value="F:hydrolase activity"/>
    <property type="evidence" value="ECO:0007669"/>
    <property type="project" value="UniProtKB-KW"/>
</dbReference>
<dbReference type="GO" id="GO:0004519">
    <property type="term" value="F:endonuclease activity"/>
    <property type="evidence" value="ECO:0007669"/>
    <property type="project" value="UniProtKB-KW"/>
</dbReference>
<protein>
    <submittedName>
        <fullName evidence="9">Uncharacterized protein</fullName>
    </submittedName>
</protein>